<reference evidence="1" key="1">
    <citation type="submission" date="2021-01" db="EMBL/GenBank/DDBJ databases">
        <title>Whole genome shotgun sequence of Sphaerimonospora thailandensis NBRC 107569.</title>
        <authorList>
            <person name="Komaki H."/>
            <person name="Tamura T."/>
        </authorList>
    </citation>
    <scope>NUCLEOTIDE SEQUENCE</scope>
    <source>
        <strain evidence="1">NBRC 107569</strain>
    </source>
</reference>
<proteinExistence type="predicted"/>
<gene>
    <name evidence="1" type="ORF">Mth01_09080</name>
</gene>
<evidence type="ECO:0008006" key="3">
    <source>
        <dbReference type="Google" id="ProtNLM"/>
    </source>
</evidence>
<sequence length="192" mass="21417">MPPPLLPIFRSEAQVRVLAWVLLHPGEEESITALADRLSLPWLTVQREAGRLVQAGVLAERVVGRARLLSANTESPYYAALSQLVGYAFGPAMVIAEAFDGLPGVEQVLIIGSWAERFLNRPGPPPRDVDVVVVGEHSRRELRRLNEELEERLGRPVQLTVIPLGEWQEAETGFVREVLARPHLLVARNERE</sequence>
<evidence type="ECO:0000313" key="1">
    <source>
        <dbReference type="EMBL" id="GIH68655.1"/>
    </source>
</evidence>
<keyword evidence="2" id="KW-1185">Reference proteome</keyword>
<dbReference type="AlphaFoldDB" id="A0A8J3R6E4"/>
<name>A0A8J3R6E4_9ACTN</name>
<dbReference type="EMBL" id="BOOG01000009">
    <property type="protein sequence ID" value="GIH68655.1"/>
    <property type="molecule type" value="Genomic_DNA"/>
</dbReference>
<evidence type="ECO:0000313" key="2">
    <source>
        <dbReference type="Proteomes" id="UP000610966"/>
    </source>
</evidence>
<accession>A0A8J3R6E4</accession>
<organism evidence="1 2">
    <name type="scientific">Sphaerimonospora thailandensis</name>
    <dbReference type="NCBI Taxonomy" id="795644"/>
    <lineage>
        <taxon>Bacteria</taxon>
        <taxon>Bacillati</taxon>
        <taxon>Actinomycetota</taxon>
        <taxon>Actinomycetes</taxon>
        <taxon>Streptosporangiales</taxon>
        <taxon>Streptosporangiaceae</taxon>
        <taxon>Sphaerimonospora</taxon>
    </lineage>
</organism>
<comment type="caution">
    <text evidence="1">The sequence shown here is derived from an EMBL/GenBank/DDBJ whole genome shotgun (WGS) entry which is preliminary data.</text>
</comment>
<dbReference type="Proteomes" id="UP000610966">
    <property type="component" value="Unassembled WGS sequence"/>
</dbReference>
<protein>
    <recommendedName>
        <fullName evidence="3">ArsR family transcriptional regulator</fullName>
    </recommendedName>
</protein>